<evidence type="ECO:0000313" key="3">
    <source>
        <dbReference type="Proteomes" id="UP000632740"/>
    </source>
</evidence>
<dbReference type="PANTHER" id="PTHR43179:SF7">
    <property type="entry name" value="RHAMNOSYLTRANSFERASE WBBL"/>
    <property type="match status" value="1"/>
</dbReference>
<dbReference type="Pfam" id="PF00535">
    <property type="entry name" value="Glycos_transf_2"/>
    <property type="match status" value="1"/>
</dbReference>
<proteinExistence type="predicted"/>
<keyword evidence="3" id="KW-1185">Reference proteome</keyword>
<gene>
    <name evidence="2" type="ORF">Cch01nite_04020</name>
</gene>
<feature type="domain" description="Glycosyltransferase 2-like" evidence="1">
    <location>
        <begin position="7"/>
        <end position="130"/>
    </location>
</feature>
<dbReference type="InterPro" id="IPR001173">
    <property type="entry name" value="Glyco_trans_2-like"/>
</dbReference>
<dbReference type="Proteomes" id="UP000632740">
    <property type="component" value="Unassembled WGS sequence"/>
</dbReference>
<organism evidence="2 3">
    <name type="scientific">Cellulomonas chitinilytica</name>
    <dbReference type="NCBI Taxonomy" id="398759"/>
    <lineage>
        <taxon>Bacteria</taxon>
        <taxon>Bacillati</taxon>
        <taxon>Actinomycetota</taxon>
        <taxon>Actinomycetes</taxon>
        <taxon>Micrococcales</taxon>
        <taxon>Cellulomonadaceae</taxon>
        <taxon>Cellulomonas</taxon>
    </lineage>
</organism>
<dbReference type="AlphaFoldDB" id="A0A919P0Q0"/>
<dbReference type="Gene3D" id="3.90.550.10">
    <property type="entry name" value="Spore Coat Polysaccharide Biosynthesis Protein SpsA, Chain A"/>
    <property type="match status" value="1"/>
</dbReference>
<sequence length="302" mass="33080">MDALVVVNHRSHALLERFLAATAHGLDACVVVVDNFSTDEERDAARRVADSHGWELVTAANDGFGAGVNRGVARARELGCDAFLVVNPDLELDPATARGLLDAARRDPLALVGPRILRPDGSVWFAGGALDTATGRTRTRLDLVGPTPQWLTGACLALHDELWGRVGGFSDAYFMYWEDIDLSVRVRAAGGRLVVEHGLTAVHDVGGTQEQAGTRRKSDLYYRHNCRGRLVFAARNLDRPAVRSWALRSVGYARQVVLRGGRRQLLRSPGPVWAAARGTAEGLWYARRDRRDRLREDQGATA</sequence>
<dbReference type="RefSeq" id="WP_203747850.1">
    <property type="nucleotide sequence ID" value="NZ_BONK01000001.1"/>
</dbReference>
<protein>
    <recommendedName>
        <fullName evidence="1">Glycosyltransferase 2-like domain-containing protein</fullName>
    </recommendedName>
</protein>
<dbReference type="InterPro" id="IPR029044">
    <property type="entry name" value="Nucleotide-diphossugar_trans"/>
</dbReference>
<dbReference type="EMBL" id="BONK01000001">
    <property type="protein sequence ID" value="GIG19678.1"/>
    <property type="molecule type" value="Genomic_DNA"/>
</dbReference>
<comment type="caution">
    <text evidence="2">The sequence shown here is derived from an EMBL/GenBank/DDBJ whole genome shotgun (WGS) entry which is preliminary data.</text>
</comment>
<reference evidence="2" key="1">
    <citation type="submission" date="2021-01" db="EMBL/GenBank/DDBJ databases">
        <title>Whole genome shotgun sequence of Cellulomonas chitinilytica NBRC 110799.</title>
        <authorList>
            <person name="Komaki H."/>
            <person name="Tamura T."/>
        </authorList>
    </citation>
    <scope>NUCLEOTIDE SEQUENCE</scope>
    <source>
        <strain evidence="2">NBRC 110799</strain>
    </source>
</reference>
<evidence type="ECO:0000259" key="1">
    <source>
        <dbReference type="Pfam" id="PF00535"/>
    </source>
</evidence>
<dbReference type="PANTHER" id="PTHR43179">
    <property type="entry name" value="RHAMNOSYLTRANSFERASE WBBL"/>
    <property type="match status" value="1"/>
</dbReference>
<evidence type="ECO:0000313" key="2">
    <source>
        <dbReference type="EMBL" id="GIG19678.1"/>
    </source>
</evidence>
<name>A0A919P0Q0_9CELL</name>
<accession>A0A919P0Q0</accession>
<dbReference type="SUPFAM" id="SSF53448">
    <property type="entry name" value="Nucleotide-diphospho-sugar transferases"/>
    <property type="match status" value="1"/>
</dbReference>